<dbReference type="SUPFAM" id="SSF55729">
    <property type="entry name" value="Acyl-CoA N-acyltransferases (Nat)"/>
    <property type="match status" value="1"/>
</dbReference>
<evidence type="ECO:0000313" key="5">
    <source>
        <dbReference type="Proteomes" id="UP000295719"/>
    </source>
</evidence>
<dbReference type="Proteomes" id="UP000295719">
    <property type="component" value="Unassembled WGS sequence"/>
</dbReference>
<dbReference type="InterPro" id="IPR000182">
    <property type="entry name" value="GNAT_dom"/>
</dbReference>
<dbReference type="RefSeq" id="WP_131864968.1">
    <property type="nucleotide sequence ID" value="NZ_SMCR01000003.1"/>
</dbReference>
<dbReference type="PROSITE" id="PS51186">
    <property type="entry name" value="GNAT"/>
    <property type="match status" value="1"/>
</dbReference>
<dbReference type="AlphaFoldDB" id="A0A4R3YYB8"/>
<proteinExistence type="predicted"/>
<dbReference type="PANTHER" id="PTHR43877:SF5">
    <property type="entry name" value="BLL8307 PROTEIN"/>
    <property type="match status" value="1"/>
</dbReference>
<keyword evidence="1 4" id="KW-0808">Transferase</keyword>
<keyword evidence="5" id="KW-1185">Reference proteome</keyword>
<dbReference type="InterPro" id="IPR050832">
    <property type="entry name" value="Bact_Acetyltransf"/>
</dbReference>
<evidence type="ECO:0000313" key="4">
    <source>
        <dbReference type="EMBL" id="TCV98215.1"/>
    </source>
</evidence>
<dbReference type="Gene3D" id="3.40.630.30">
    <property type="match status" value="1"/>
</dbReference>
<accession>A0A4R3YYB8</accession>
<reference evidence="4 5" key="1">
    <citation type="submission" date="2019-03" db="EMBL/GenBank/DDBJ databases">
        <title>Genomic Encyclopedia of Type Strains, Phase IV (KMG-IV): sequencing the most valuable type-strain genomes for metagenomic binning, comparative biology and taxonomic classification.</title>
        <authorList>
            <person name="Goeker M."/>
        </authorList>
    </citation>
    <scope>NUCLEOTIDE SEQUENCE [LARGE SCALE GENOMIC DNA]</scope>
    <source>
        <strain evidence="4 5">DSM 19580</strain>
    </source>
</reference>
<comment type="caution">
    <text evidence="4">The sequence shown here is derived from an EMBL/GenBank/DDBJ whole genome shotgun (WGS) entry which is preliminary data.</text>
</comment>
<evidence type="ECO:0000259" key="3">
    <source>
        <dbReference type="PROSITE" id="PS51186"/>
    </source>
</evidence>
<dbReference type="OrthoDB" id="9803233at2"/>
<organism evidence="4 5">
    <name type="scientific">Biostraticola tofi</name>
    <dbReference type="NCBI Taxonomy" id="466109"/>
    <lineage>
        <taxon>Bacteria</taxon>
        <taxon>Pseudomonadati</taxon>
        <taxon>Pseudomonadota</taxon>
        <taxon>Gammaproteobacteria</taxon>
        <taxon>Enterobacterales</taxon>
        <taxon>Bruguierivoracaceae</taxon>
        <taxon>Biostraticola</taxon>
    </lineage>
</organism>
<name>A0A4R3YYB8_9GAMM</name>
<dbReference type="EMBL" id="SMCR01000003">
    <property type="protein sequence ID" value="TCV98215.1"/>
    <property type="molecule type" value="Genomic_DNA"/>
</dbReference>
<gene>
    <name evidence="4" type="ORF">EDC52_103306</name>
</gene>
<evidence type="ECO:0000256" key="2">
    <source>
        <dbReference type="ARBA" id="ARBA00023315"/>
    </source>
</evidence>
<dbReference type="GO" id="GO:0016747">
    <property type="term" value="F:acyltransferase activity, transferring groups other than amino-acyl groups"/>
    <property type="evidence" value="ECO:0007669"/>
    <property type="project" value="InterPro"/>
</dbReference>
<feature type="domain" description="N-acetyltransferase" evidence="3">
    <location>
        <begin position="2"/>
        <end position="151"/>
    </location>
</feature>
<dbReference type="CDD" id="cd04301">
    <property type="entry name" value="NAT_SF"/>
    <property type="match status" value="1"/>
</dbReference>
<dbReference type="Pfam" id="PF00583">
    <property type="entry name" value="Acetyltransf_1"/>
    <property type="match status" value="1"/>
</dbReference>
<dbReference type="InterPro" id="IPR016181">
    <property type="entry name" value="Acyl_CoA_acyltransferase"/>
</dbReference>
<sequence>MFTISQETAGQPEAVGLIAQLDKYQNALYPAASAHTLDLSQLGDESLIFLMIRHETGRAVGCGSIVLYPDYGEIKRVFILAEYRRRGLGDKLLMALEHAAVGKGVSILRLETGVEQPSAVTLYQRNGYHFCSPFPPYQADPLSHFMEKKIQ</sequence>
<evidence type="ECO:0000256" key="1">
    <source>
        <dbReference type="ARBA" id="ARBA00022679"/>
    </source>
</evidence>
<keyword evidence="2" id="KW-0012">Acyltransferase</keyword>
<protein>
    <submittedName>
        <fullName evidence="4">Putative acetyltransferase</fullName>
    </submittedName>
</protein>
<dbReference type="PANTHER" id="PTHR43877">
    <property type="entry name" value="AMINOALKYLPHOSPHONATE N-ACETYLTRANSFERASE-RELATED-RELATED"/>
    <property type="match status" value="1"/>
</dbReference>